<keyword evidence="2" id="KW-1185">Reference proteome</keyword>
<reference evidence="1 2" key="1">
    <citation type="journal article" date="2018" name="Front. Microbiol.">
        <title>Genome-Wide Analysis of Corynespora cassiicola Leaf Fall Disease Putative Effectors.</title>
        <authorList>
            <person name="Lopez D."/>
            <person name="Ribeiro S."/>
            <person name="Label P."/>
            <person name="Fumanal B."/>
            <person name="Venisse J.S."/>
            <person name="Kohler A."/>
            <person name="de Oliveira R.R."/>
            <person name="Labutti K."/>
            <person name="Lipzen A."/>
            <person name="Lail K."/>
            <person name="Bauer D."/>
            <person name="Ohm R.A."/>
            <person name="Barry K.W."/>
            <person name="Spatafora J."/>
            <person name="Grigoriev I.V."/>
            <person name="Martin F.M."/>
            <person name="Pujade-Renaud V."/>
        </authorList>
    </citation>
    <scope>NUCLEOTIDE SEQUENCE [LARGE SCALE GENOMIC DNA]</scope>
    <source>
        <strain evidence="1 2">Philippines</strain>
    </source>
</reference>
<proteinExistence type="predicted"/>
<name>A0A2T2N812_CORCC</name>
<dbReference type="AlphaFoldDB" id="A0A2T2N812"/>
<organism evidence="1 2">
    <name type="scientific">Corynespora cassiicola Philippines</name>
    <dbReference type="NCBI Taxonomy" id="1448308"/>
    <lineage>
        <taxon>Eukaryota</taxon>
        <taxon>Fungi</taxon>
        <taxon>Dikarya</taxon>
        <taxon>Ascomycota</taxon>
        <taxon>Pezizomycotina</taxon>
        <taxon>Dothideomycetes</taxon>
        <taxon>Pleosporomycetidae</taxon>
        <taxon>Pleosporales</taxon>
        <taxon>Corynesporascaceae</taxon>
        <taxon>Corynespora</taxon>
    </lineage>
</organism>
<protein>
    <submittedName>
        <fullName evidence="1">Uncharacterized protein</fullName>
    </submittedName>
</protein>
<dbReference type="EMBL" id="KZ678145">
    <property type="protein sequence ID" value="PSN61158.1"/>
    <property type="molecule type" value="Genomic_DNA"/>
</dbReference>
<sequence>MSSSPVITSHGRDVVSPAQVPRCVSRHVTGEAKSFLGTNLAVPHMFIIDPSLSTPHTTPCSSAYDHTHVPNLRHVLGYTTIPEFNGPRIFGYFCVQAPTHYHLRIRQTSVDIGDSTSYGRKRNAYLVNNRARLDVYETDIVYPRIHPLNGTESGAGIECAMLVTRSGAEHVILQDSTWSPASHRLNPSIFILRVLEEAPMFFLSTTQNINYDALLDHSKCTFFQIHAAGAAPIRP</sequence>
<dbReference type="Proteomes" id="UP000240883">
    <property type="component" value="Unassembled WGS sequence"/>
</dbReference>
<evidence type="ECO:0000313" key="1">
    <source>
        <dbReference type="EMBL" id="PSN61158.1"/>
    </source>
</evidence>
<gene>
    <name evidence="1" type="ORF">BS50DRAFT_155470</name>
</gene>
<accession>A0A2T2N812</accession>
<evidence type="ECO:0000313" key="2">
    <source>
        <dbReference type="Proteomes" id="UP000240883"/>
    </source>
</evidence>